<proteinExistence type="predicted"/>
<keyword evidence="3" id="KW-1185">Reference proteome</keyword>
<dbReference type="EMBL" id="UZAU01000683">
    <property type="status" value="NOT_ANNOTATED_CDS"/>
    <property type="molecule type" value="Genomic_DNA"/>
</dbReference>
<sequence length="92" mass="9602">MESLSTLEIGEVAGALPLSLFLRHHLGGTDLEGPSSGTRSLGFSFGGDISIDDASGSSSRFSKAKWKSLPSPDIEKSEKKVQAVGTLHSNGK</sequence>
<organism evidence="2 3">
    <name type="scientific">Cannabis sativa</name>
    <name type="common">Hemp</name>
    <name type="synonym">Marijuana</name>
    <dbReference type="NCBI Taxonomy" id="3483"/>
    <lineage>
        <taxon>Eukaryota</taxon>
        <taxon>Viridiplantae</taxon>
        <taxon>Streptophyta</taxon>
        <taxon>Embryophyta</taxon>
        <taxon>Tracheophyta</taxon>
        <taxon>Spermatophyta</taxon>
        <taxon>Magnoliopsida</taxon>
        <taxon>eudicotyledons</taxon>
        <taxon>Gunneridae</taxon>
        <taxon>Pentapetalae</taxon>
        <taxon>rosids</taxon>
        <taxon>fabids</taxon>
        <taxon>Rosales</taxon>
        <taxon>Cannabaceae</taxon>
        <taxon>Cannabis</taxon>
    </lineage>
</organism>
<accession>A0A803QBA4</accession>
<reference evidence="2" key="1">
    <citation type="submission" date="2018-11" db="EMBL/GenBank/DDBJ databases">
        <authorList>
            <person name="Grassa J C."/>
        </authorList>
    </citation>
    <scope>NUCLEOTIDE SEQUENCE [LARGE SCALE GENOMIC DNA]</scope>
</reference>
<dbReference type="EnsemblPlants" id="evm.model.08.449">
    <property type="protein sequence ID" value="cds.evm.model.08.449"/>
    <property type="gene ID" value="evm.TU.08.449"/>
</dbReference>
<evidence type="ECO:0000313" key="3">
    <source>
        <dbReference type="Proteomes" id="UP000596661"/>
    </source>
</evidence>
<name>A0A803QBA4_CANSA</name>
<reference evidence="2" key="2">
    <citation type="submission" date="2021-03" db="UniProtKB">
        <authorList>
            <consortium name="EnsemblPlants"/>
        </authorList>
    </citation>
    <scope>IDENTIFICATION</scope>
</reference>
<evidence type="ECO:0000256" key="1">
    <source>
        <dbReference type="SAM" id="MobiDB-lite"/>
    </source>
</evidence>
<dbReference type="Proteomes" id="UP000596661">
    <property type="component" value="Chromosome 8"/>
</dbReference>
<feature type="region of interest" description="Disordered" evidence="1">
    <location>
        <begin position="53"/>
        <end position="92"/>
    </location>
</feature>
<dbReference type="Gramene" id="evm.model.08.449">
    <property type="protein sequence ID" value="cds.evm.model.08.449"/>
    <property type="gene ID" value="evm.TU.08.449"/>
</dbReference>
<protein>
    <submittedName>
        <fullName evidence="2">Uncharacterized protein</fullName>
    </submittedName>
</protein>
<evidence type="ECO:0000313" key="2">
    <source>
        <dbReference type="EnsemblPlants" id="cds.evm.model.08.449"/>
    </source>
</evidence>
<dbReference type="AlphaFoldDB" id="A0A803QBA4"/>